<dbReference type="GO" id="GO:0005524">
    <property type="term" value="F:ATP binding"/>
    <property type="evidence" value="ECO:0007669"/>
    <property type="project" value="UniProtKB-KW"/>
</dbReference>
<proteinExistence type="inferred from homology"/>
<dbReference type="InterPro" id="IPR058922">
    <property type="entry name" value="WHD_DRP"/>
</dbReference>
<dbReference type="Gene3D" id="1.20.5.4130">
    <property type="match status" value="1"/>
</dbReference>
<evidence type="ECO:0000313" key="11">
    <source>
        <dbReference type="EMBL" id="CAI9118039.1"/>
    </source>
</evidence>
<dbReference type="InterPro" id="IPR002182">
    <property type="entry name" value="NB-ARC"/>
</dbReference>
<feature type="domain" description="Disease resistance R13L4/SHOC-2-like LRR" evidence="10">
    <location>
        <begin position="588"/>
        <end position="873"/>
    </location>
</feature>
<evidence type="ECO:0000259" key="7">
    <source>
        <dbReference type="Pfam" id="PF00931"/>
    </source>
</evidence>
<evidence type="ECO:0000259" key="9">
    <source>
        <dbReference type="Pfam" id="PF23559"/>
    </source>
</evidence>
<dbReference type="PRINTS" id="PR00364">
    <property type="entry name" value="DISEASERSIST"/>
</dbReference>
<dbReference type="Pfam" id="PF18052">
    <property type="entry name" value="Rx_N"/>
    <property type="match status" value="1"/>
</dbReference>
<dbReference type="InterPro" id="IPR032675">
    <property type="entry name" value="LRR_dom_sf"/>
</dbReference>
<accession>A0AAV1EEC6</accession>
<evidence type="ECO:0000256" key="4">
    <source>
        <dbReference type="ARBA" id="ARBA00022741"/>
    </source>
</evidence>
<dbReference type="SUPFAM" id="SSF52058">
    <property type="entry name" value="L domain-like"/>
    <property type="match status" value="1"/>
</dbReference>
<keyword evidence="4" id="KW-0547">Nucleotide-binding</keyword>
<evidence type="ECO:0000256" key="3">
    <source>
        <dbReference type="ARBA" id="ARBA00022737"/>
    </source>
</evidence>
<dbReference type="FunFam" id="3.40.50.300:FF:001091">
    <property type="entry name" value="Probable disease resistance protein At1g61300"/>
    <property type="match status" value="1"/>
</dbReference>
<reference evidence="11" key="1">
    <citation type="submission" date="2023-03" db="EMBL/GenBank/DDBJ databases">
        <authorList>
            <person name="Julca I."/>
        </authorList>
    </citation>
    <scope>NUCLEOTIDE SEQUENCE</scope>
</reference>
<dbReference type="Proteomes" id="UP001161247">
    <property type="component" value="Chromosome 9"/>
</dbReference>
<dbReference type="Gene3D" id="1.10.10.10">
    <property type="entry name" value="Winged helix-like DNA-binding domain superfamily/Winged helix DNA-binding domain"/>
    <property type="match status" value="1"/>
</dbReference>
<gene>
    <name evidence="11" type="ORF">OLC1_LOCUS24008</name>
</gene>
<dbReference type="Pfam" id="PF00931">
    <property type="entry name" value="NB-ARC"/>
    <property type="match status" value="1"/>
</dbReference>
<evidence type="ECO:0000256" key="2">
    <source>
        <dbReference type="ARBA" id="ARBA00022614"/>
    </source>
</evidence>
<dbReference type="Gene3D" id="3.40.50.300">
    <property type="entry name" value="P-loop containing nucleotide triphosphate hydrolases"/>
    <property type="match status" value="1"/>
</dbReference>
<dbReference type="Pfam" id="PF23598">
    <property type="entry name" value="LRR_14"/>
    <property type="match status" value="1"/>
</dbReference>
<evidence type="ECO:0000259" key="10">
    <source>
        <dbReference type="Pfam" id="PF23598"/>
    </source>
</evidence>
<name>A0AAV1EEC6_OLDCO</name>
<evidence type="ECO:0000256" key="1">
    <source>
        <dbReference type="ARBA" id="ARBA00008894"/>
    </source>
</evidence>
<keyword evidence="6" id="KW-0067">ATP-binding</keyword>
<feature type="domain" description="NB-ARC" evidence="7">
    <location>
        <begin position="180"/>
        <end position="340"/>
    </location>
</feature>
<evidence type="ECO:0000256" key="5">
    <source>
        <dbReference type="ARBA" id="ARBA00022821"/>
    </source>
</evidence>
<dbReference type="EMBL" id="OX459126">
    <property type="protein sequence ID" value="CAI9118039.1"/>
    <property type="molecule type" value="Genomic_DNA"/>
</dbReference>
<dbReference type="InterPro" id="IPR027417">
    <property type="entry name" value="P-loop_NTPase"/>
</dbReference>
<dbReference type="FunFam" id="1.10.10.10:FF:000322">
    <property type="entry name" value="Probable disease resistance protein At1g63360"/>
    <property type="match status" value="1"/>
</dbReference>
<dbReference type="Gene3D" id="1.10.8.430">
    <property type="entry name" value="Helical domain of apoptotic protease-activating factors"/>
    <property type="match status" value="1"/>
</dbReference>
<dbReference type="PANTHER" id="PTHR23155">
    <property type="entry name" value="DISEASE RESISTANCE PROTEIN RP"/>
    <property type="match status" value="1"/>
</dbReference>
<dbReference type="SUPFAM" id="SSF52540">
    <property type="entry name" value="P-loop containing nucleoside triphosphate hydrolases"/>
    <property type="match status" value="1"/>
</dbReference>
<dbReference type="InterPro" id="IPR044974">
    <property type="entry name" value="Disease_R_plants"/>
</dbReference>
<organism evidence="11 12">
    <name type="scientific">Oldenlandia corymbosa var. corymbosa</name>
    <dbReference type="NCBI Taxonomy" id="529605"/>
    <lineage>
        <taxon>Eukaryota</taxon>
        <taxon>Viridiplantae</taxon>
        <taxon>Streptophyta</taxon>
        <taxon>Embryophyta</taxon>
        <taxon>Tracheophyta</taxon>
        <taxon>Spermatophyta</taxon>
        <taxon>Magnoliopsida</taxon>
        <taxon>eudicotyledons</taxon>
        <taxon>Gunneridae</taxon>
        <taxon>Pentapetalae</taxon>
        <taxon>asterids</taxon>
        <taxon>lamiids</taxon>
        <taxon>Gentianales</taxon>
        <taxon>Rubiaceae</taxon>
        <taxon>Rubioideae</taxon>
        <taxon>Spermacoceae</taxon>
        <taxon>Hedyotis-Oldenlandia complex</taxon>
        <taxon>Oldenlandia</taxon>
    </lineage>
</organism>
<dbReference type="CDD" id="cd14798">
    <property type="entry name" value="RX-CC_like"/>
    <property type="match status" value="1"/>
</dbReference>
<protein>
    <submittedName>
        <fullName evidence="11">OLC1v1019545C3</fullName>
    </submittedName>
</protein>
<evidence type="ECO:0000256" key="6">
    <source>
        <dbReference type="ARBA" id="ARBA00022840"/>
    </source>
</evidence>
<dbReference type="GO" id="GO:0098542">
    <property type="term" value="P:defense response to other organism"/>
    <property type="evidence" value="ECO:0007669"/>
    <property type="project" value="TreeGrafter"/>
</dbReference>
<dbReference type="AlphaFoldDB" id="A0AAV1EEC6"/>
<feature type="domain" description="Disease resistance protein winged helix" evidence="9">
    <location>
        <begin position="436"/>
        <end position="511"/>
    </location>
</feature>
<dbReference type="InterPro" id="IPR041118">
    <property type="entry name" value="Rx_N"/>
</dbReference>
<keyword evidence="12" id="KW-1185">Reference proteome</keyword>
<evidence type="ECO:0000259" key="8">
    <source>
        <dbReference type="Pfam" id="PF18052"/>
    </source>
</evidence>
<sequence length="933" mass="108012">MAEAIVSVVLETLRNLLVEEATFLYKVSGQVEEVRKELKRMLCFLKDAESKSCKDEIVRNWLREIRSLAYRIEDLVETYAVQVAAKKSPGRRGFRKFLKRSAGIFGELRSLHKIGNEIENVKDEISSITASFQRYDIKAIGGDGESSSSQNEQYQQWVRQTYAHEVEDHFVGMENDIAKLVSVVTDDHKNHRIISIWGMGGLGKTTLARKVYKHKDVQRYFERFAWVCVTQQAQIKAILQDLLMQLLPEKKDDVRFMEGRELVQQLYQVQMESKCLIVLDDIWKVDDWKSILAAFPVATGDIKVLFTTRNRKVAEIGFLYELKCLSETEGWELLQKIAFSSGTTDFETVPSFKDIGRELVSKCGGLPLAISVLGGILKHKDSLADWEIVNRHIGLYLHNMEDNGETDGGSVGRVLSLSYDELPYHLKLCFLYLGCFKEDEEIRADHLYLLWMAEGFVLSKHRTNGETLLDVAKRYLNELGQRSMVQLKVDEFSLNKRFHSCRLHDIMRDLCLEKGREEEFVKIINPKEVNQSMVNTDDVAHRLVIHIDLEENSISSIALENWQQTRSLLCLSTVSGYSENEMIWPRHVAMQKLKLLRVLKFEGFNFQGQTFPVEFQDLIHLRILSFKYCKLHELPSSVAELPLLHTLNLEVKYEIKIPDVLWRMKRLRHLYFSFKHCTDVGKLRLHGLRELETLWALQGEVDEIADLSELINLRALYAIVKDDYNLYALLYSINMNGQNLHEINLSIDHCDFISTEEGYDLLLKVLTCKNLHRLYFDAKLVEFPNYENGFLQGLAMLRLSGNNMEEDPMEALGQLPQLRSLVLGRDAYMGECMICHERGFPQLRSLIFNRQPNLEYWRVDEGSMPKLSHLEIWDCDSLFMVPHGLIFVKGLKEIKFGGMPYEFCDRVTMEDGQEGDDYYKIKHVPSISVLYPR</sequence>
<dbReference type="InterPro" id="IPR042197">
    <property type="entry name" value="Apaf_helical"/>
</dbReference>
<comment type="similarity">
    <text evidence="1">Belongs to the disease resistance NB-LRR family.</text>
</comment>
<dbReference type="GO" id="GO:0043531">
    <property type="term" value="F:ADP binding"/>
    <property type="evidence" value="ECO:0007669"/>
    <property type="project" value="InterPro"/>
</dbReference>
<feature type="domain" description="Disease resistance N-terminal" evidence="8">
    <location>
        <begin position="5"/>
        <end position="93"/>
    </location>
</feature>
<dbReference type="Gene3D" id="3.80.10.10">
    <property type="entry name" value="Ribonuclease Inhibitor"/>
    <property type="match status" value="1"/>
</dbReference>
<dbReference type="PANTHER" id="PTHR23155:SF1185">
    <property type="entry name" value="DISEASE RESISTANCE RPP8-LIKE PROTEIN 3-RELATED"/>
    <property type="match status" value="1"/>
</dbReference>
<dbReference type="Pfam" id="PF23559">
    <property type="entry name" value="WHD_DRP"/>
    <property type="match status" value="1"/>
</dbReference>
<dbReference type="InterPro" id="IPR036388">
    <property type="entry name" value="WH-like_DNA-bd_sf"/>
</dbReference>
<keyword evidence="3" id="KW-0677">Repeat</keyword>
<dbReference type="InterPro" id="IPR055414">
    <property type="entry name" value="LRR_R13L4/SHOC2-like"/>
</dbReference>
<evidence type="ECO:0000313" key="12">
    <source>
        <dbReference type="Proteomes" id="UP001161247"/>
    </source>
</evidence>
<keyword evidence="5" id="KW-0611">Plant defense</keyword>
<keyword evidence="2" id="KW-0433">Leucine-rich repeat</keyword>
<dbReference type="GO" id="GO:0051607">
    <property type="term" value="P:defense response to virus"/>
    <property type="evidence" value="ECO:0007669"/>
    <property type="project" value="UniProtKB-ARBA"/>
</dbReference>
<dbReference type="InterPro" id="IPR038005">
    <property type="entry name" value="RX-like_CC"/>
</dbReference>